<comment type="caution">
    <text evidence="1">The sequence shown here is derived from an EMBL/GenBank/DDBJ whole genome shotgun (WGS) entry which is preliminary data.</text>
</comment>
<gene>
    <name evidence="1" type="ORF">ACHAWO_002740</name>
</gene>
<evidence type="ECO:0000313" key="2">
    <source>
        <dbReference type="Proteomes" id="UP001530400"/>
    </source>
</evidence>
<sequence length="288" mass="34233">MAYIDFDEKILFKGLINRPTEIHSREFMICQDDKKLKFTTLARTQFVIHKITERVMALAADFVEFGATDHNILRYAKLDTEIVELIKCAAKKAGRKKFGYMRSPDLVHAGQMLMLYKCFLSCKLRRQPLPEGCIKSAERLNVDTSKFDTQSTKYYQQQVRKRRQELWEVQKDCENRRIYWLQQLAEDRTRAAGELDWEKKMNDMKKTVEENQVNRKLSAITKGTHSQLDRIQVPTGDWYYSEKESELYHYDHGVWEAYPRKEPNPNTYWIHHCDFHHGLLRQGQYHSA</sequence>
<evidence type="ECO:0000313" key="1">
    <source>
        <dbReference type="EMBL" id="KAL3801169.1"/>
    </source>
</evidence>
<accession>A0ABD3QLU5</accession>
<dbReference type="EMBL" id="JALLPJ020000144">
    <property type="protein sequence ID" value="KAL3801169.1"/>
    <property type="molecule type" value="Genomic_DNA"/>
</dbReference>
<protein>
    <submittedName>
        <fullName evidence="1">Uncharacterized protein</fullName>
    </submittedName>
</protein>
<proteinExistence type="predicted"/>
<name>A0ABD3QLU5_9STRA</name>
<organism evidence="1 2">
    <name type="scientific">Cyclotella atomus</name>
    <dbReference type="NCBI Taxonomy" id="382360"/>
    <lineage>
        <taxon>Eukaryota</taxon>
        <taxon>Sar</taxon>
        <taxon>Stramenopiles</taxon>
        <taxon>Ochrophyta</taxon>
        <taxon>Bacillariophyta</taxon>
        <taxon>Coscinodiscophyceae</taxon>
        <taxon>Thalassiosirophycidae</taxon>
        <taxon>Stephanodiscales</taxon>
        <taxon>Stephanodiscaceae</taxon>
        <taxon>Cyclotella</taxon>
    </lineage>
</organism>
<reference evidence="1 2" key="1">
    <citation type="submission" date="2024-10" db="EMBL/GenBank/DDBJ databases">
        <title>Updated reference genomes for cyclostephanoid diatoms.</title>
        <authorList>
            <person name="Roberts W.R."/>
            <person name="Alverson A.J."/>
        </authorList>
    </citation>
    <scope>NUCLEOTIDE SEQUENCE [LARGE SCALE GENOMIC DNA]</scope>
    <source>
        <strain evidence="1 2">AJA010-31</strain>
    </source>
</reference>
<dbReference type="Proteomes" id="UP001530400">
    <property type="component" value="Unassembled WGS sequence"/>
</dbReference>
<keyword evidence="2" id="KW-1185">Reference proteome</keyword>
<dbReference type="AlphaFoldDB" id="A0ABD3QLU5"/>